<comment type="caution">
    <text evidence="1">The sequence shown here is derived from an EMBL/GenBank/DDBJ whole genome shotgun (WGS) entry which is preliminary data.</text>
</comment>
<keyword evidence="2" id="KW-1185">Reference proteome</keyword>
<accession>A0AAE1DJI7</accession>
<reference evidence="1" key="1">
    <citation type="journal article" date="2023" name="G3 (Bethesda)">
        <title>A reference genome for the long-term kleptoplast-retaining sea slug Elysia crispata morphotype clarki.</title>
        <authorList>
            <person name="Eastman K.E."/>
            <person name="Pendleton A.L."/>
            <person name="Shaikh M.A."/>
            <person name="Suttiyut T."/>
            <person name="Ogas R."/>
            <person name="Tomko P."/>
            <person name="Gavelis G."/>
            <person name="Widhalm J.R."/>
            <person name="Wisecaver J.H."/>
        </authorList>
    </citation>
    <scope>NUCLEOTIDE SEQUENCE</scope>
    <source>
        <strain evidence="1">ECLA1</strain>
    </source>
</reference>
<gene>
    <name evidence="1" type="ORF">RRG08_061209</name>
</gene>
<evidence type="ECO:0000313" key="1">
    <source>
        <dbReference type="EMBL" id="KAK3772125.1"/>
    </source>
</evidence>
<dbReference type="AlphaFoldDB" id="A0AAE1DJI7"/>
<dbReference type="EMBL" id="JAWDGP010003660">
    <property type="protein sequence ID" value="KAK3772125.1"/>
    <property type="molecule type" value="Genomic_DNA"/>
</dbReference>
<protein>
    <submittedName>
        <fullName evidence="1">Uncharacterized protein</fullName>
    </submittedName>
</protein>
<dbReference type="Proteomes" id="UP001283361">
    <property type="component" value="Unassembled WGS sequence"/>
</dbReference>
<sequence length="128" mass="14820">MLVYLISSQKVMRDNIKLKYFETGHTYLSADSKQKQMEKELKDIICKEYDLDDFKTYLSNAKCQDIEMDVSSFREWKSVNVGVEKRASKVCAPDGISSSKKLEIIKQLVPLIPATRHAFWEALHERTA</sequence>
<proteinExistence type="predicted"/>
<organism evidence="1 2">
    <name type="scientific">Elysia crispata</name>
    <name type="common">lettuce slug</name>
    <dbReference type="NCBI Taxonomy" id="231223"/>
    <lineage>
        <taxon>Eukaryota</taxon>
        <taxon>Metazoa</taxon>
        <taxon>Spiralia</taxon>
        <taxon>Lophotrochozoa</taxon>
        <taxon>Mollusca</taxon>
        <taxon>Gastropoda</taxon>
        <taxon>Heterobranchia</taxon>
        <taxon>Euthyneura</taxon>
        <taxon>Panpulmonata</taxon>
        <taxon>Sacoglossa</taxon>
        <taxon>Placobranchoidea</taxon>
        <taxon>Plakobranchidae</taxon>
        <taxon>Elysia</taxon>
    </lineage>
</organism>
<evidence type="ECO:0000313" key="2">
    <source>
        <dbReference type="Proteomes" id="UP001283361"/>
    </source>
</evidence>
<name>A0AAE1DJI7_9GAST</name>